<reference evidence="1 2" key="1">
    <citation type="journal article" date="2023" name="Hortic Res">
        <title>Pangenome of water caltrop reveals structural variations and asymmetric subgenome divergence after allopolyploidization.</title>
        <authorList>
            <person name="Zhang X."/>
            <person name="Chen Y."/>
            <person name="Wang L."/>
            <person name="Yuan Y."/>
            <person name="Fang M."/>
            <person name="Shi L."/>
            <person name="Lu R."/>
            <person name="Comes H.P."/>
            <person name="Ma Y."/>
            <person name="Chen Y."/>
            <person name="Huang G."/>
            <person name="Zhou Y."/>
            <person name="Zheng Z."/>
            <person name="Qiu Y."/>
        </authorList>
    </citation>
    <scope>NUCLEOTIDE SEQUENCE [LARGE SCALE GENOMIC DNA]</scope>
    <source>
        <strain evidence="1">F231</strain>
    </source>
</reference>
<name>A0AAN7KF03_TRANT</name>
<protein>
    <submittedName>
        <fullName evidence="1">Uncharacterized protein</fullName>
    </submittedName>
</protein>
<sequence length="64" mass="6879">MDQTVGRLVLGGANCRHIPTRARELAGAAAECATACRWALWATTRLARGTLDRPPMTRAEVSLS</sequence>
<evidence type="ECO:0000313" key="1">
    <source>
        <dbReference type="EMBL" id="KAK4763208.1"/>
    </source>
</evidence>
<proteinExistence type="predicted"/>
<organism evidence="1 2">
    <name type="scientific">Trapa natans</name>
    <name type="common">Water chestnut</name>
    <dbReference type="NCBI Taxonomy" id="22666"/>
    <lineage>
        <taxon>Eukaryota</taxon>
        <taxon>Viridiplantae</taxon>
        <taxon>Streptophyta</taxon>
        <taxon>Embryophyta</taxon>
        <taxon>Tracheophyta</taxon>
        <taxon>Spermatophyta</taxon>
        <taxon>Magnoliopsida</taxon>
        <taxon>eudicotyledons</taxon>
        <taxon>Gunneridae</taxon>
        <taxon>Pentapetalae</taxon>
        <taxon>rosids</taxon>
        <taxon>malvids</taxon>
        <taxon>Myrtales</taxon>
        <taxon>Lythraceae</taxon>
        <taxon>Trapa</taxon>
    </lineage>
</organism>
<keyword evidence="2" id="KW-1185">Reference proteome</keyword>
<gene>
    <name evidence="1" type="ORF">SAY86_008976</name>
</gene>
<comment type="caution">
    <text evidence="1">The sequence shown here is derived from an EMBL/GenBank/DDBJ whole genome shotgun (WGS) entry which is preliminary data.</text>
</comment>
<dbReference type="AlphaFoldDB" id="A0AAN7KF03"/>
<accession>A0AAN7KF03</accession>
<dbReference type="EMBL" id="JAXQNO010000024">
    <property type="protein sequence ID" value="KAK4763208.1"/>
    <property type="molecule type" value="Genomic_DNA"/>
</dbReference>
<evidence type="ECO:0000313" key="2">
    <source>
        <dbReference type="Proteomes" id="UP001346149"/>
    </source>
</evidence>
<dbReference type="Proteomes" id="UP001346149">
    <property type="component" value="Unassembled WGS sequence"/>
</dbReference>